<organism evidence="2 3">
    <name type="scientific">Panicum virgatum</name>
    <name type="common">Blackwell switchgrass</name>
    <dbReference type="NCBI Taxonomy" id="38727"/>
    <lineage>
        <taxon>Eukaryota</taxon>
        <taxon>Viridiplantae</taxon>
        <taxon>Streptophyta</taxon>
        <taxon>Embryophyta</taxon>
        <taxon>Tracheophyta</taxon>
        <taxon>Spermatophyta</taxon>
        <taxon>Magnoliopsida</taxon>
        <taxon>Liliopsida</taxon>
        <taxon>Poales</taxon>
        <taxon>Poaceae</taxon>
        <taxon>PACMAD clade</taxon>
        <taxon>Panicoideae</taxon>
        <taxon>Panicodae</taxon>
        <taxon>Paniceae</taxon>
        <taxon>Panicinae</taxon>
        <taxon>Panicum</taxon>
        <taxon>Panicum sect. Hiantes</taxon>
    </lineage>
</organism>
<dbReference type="Proteomes" id="UP000823388">
    <property type="component" value="Chromosome 2K"/>
</dbReference>
<reference evidence="2" key="1">
    <citation type="submission" date="2020-05" db="EMBL/GenBank/DDBJ databases">
        <title>WGS assembly of Panicum virgatum.</title>
        <authorList>
            <person name="Lovell J.T."/>
            <person name="Jenkins J."/>
            <person name="Shu S."/>
            <person name="Juenger T.E."/>
            <person name="Schmutz J."/>
        </authorList>
    </citation>
    <scope>NUCLEOTIDE SEQUENCE</scope>
    <source>
        <strain evidence="2">AP13</strain>
    </source>
</reference>
<name>A0A8T0WHB2_PANVG</name>
<feature type="region of interest" description="Disordered" evidence="1">
    <location>
        <begin position="116"/>
        <end position="144"/>
    </location>
</feature>
<accession>A0A8T0WHB2</accession>
<keyword evidence="3" id="KW-1185">Reference proteome</keyword>
<dbReference type="EMBL" id="CM029039">
    <property type="protein sequence ID" value="KAG2645527.1"/>
    <property type="molecule type" value="Genomic_DNA"/>
</dbReference>
<protein>
    <submittedName>
        <fullName evidence="2">Uncharacterized protein</fullName>
    </submittedName>
</protein>
<comment type="caution">
    <text evidence="2">The sequence shown here is derived from an EMBL/GenBank/DDBJ whole genome shotgun (WGS) entry which is preliminary data.</text>
</comment>
<feature type="compositionally biased region" description="Low complexity" evidence="1">
    <location>
        <begin position="116"/>
        <end position="127"/>
    </location>
</feature>
<evidence type="ECO:0000256" key="1">
    <source>
        <dbReference type="SAM" id="MobiDB-lite"/>
    </source>
</evidence>
<gene>
    <name evidence="2" type="ORF">PVAP13_2KG429000</name>
</gene>
<dbReference type="AlphaFoldDB" id="A0A8T0WHB2"/>
<evidence type="ECO:0000313" key="3">
    <source>
        <dbReference type="Proteomes" id="UP000823388"/>
    </source>
</evidence>
<evidence type="ECO:0000313" key="2">
    <source>
        <dbReference type="EMBL" id="KAG2645527.1"/>
    </source>
</evidence>
<sequence>MRMLRWFCGHTRRDRVRNEAKGHFFRSSSARRRPPSSHRLRFLAVRSPFLIAQRWQTLRCTLSGVTALPLLILRLRRLPCAPFSLRLPHNVPSSPSAWPSPPPTIRTLQAHPSAIPAFSSASTPRSRSPPRGRLRTPPPPQRSCLERLPQLQRLPQLRLRRAVSGRRRCHLYACVWCTSPNSSASPMVRRYPAD</sequence>
<proteinExistence type="predicted"/>